<comment type="caution">
    <text evidence="2">The sequence shown here is derived from an EMBL/GenBank/DDBJ whole genome shotgun (WGS) entry which is preliminary data.</text>
</comment>
<evidence type="ECO:0000256" key="1">
    <source>
        <dbReference type="SAM" id="Phobius"/>
    </source>
</evidence>
<name>A0A6A4NKZ4_LUPAL</name>
<dbReference type="Proteomes" id="UP000447434">
    <property type="component" value="Chromosome 21"/>
</dbReference>
<organism evidence="2 3">
    <name type="scientific">Lupinus albus</name>
    <name type="common">White lupine</name>
    <name type="synonym">Lupinus termis</name>
    <dbReference type="NCBI Taxonomy" id="3870"/>
    <lineage>
        <taxon>Eukaryota</taxon>
        <taxon>Viridiplantae</taxon>
        <taxon>Streptophyta</taxon>
        <taxon>Embryophyta</taxon>
        <taxon>Tracheophyta</taxon>
        <taxon>Spermatophyta</taxon>
        <taxon>Magnoliopsida</taxon>
        <taxon>eudicotyledons</taxon>
        <taxon>Gunneridae</taxon>
        <taxon>Pentapetalae</taxon>
        <taxon>rosids</taxon>
        <taxon>fabids</taxon>
        <taxon>Fabales</taxon>
        <taxon>Fabaceae</taxon>
        <taxon>Papilionoideae</taxon>
        <taxon>50 kb inversion clade</taxon>
        <taxon>genistoids sensu lato</taxon>
        <taxon>core genistoids</taxon>
        <taxon>Genisteae</taxon>
        <taxon>Lupinus</taxon>
    </lineage>
</organism>
<dbReference type="AlphaFoldDB" id="A0A6A4NKZ4"/>
<feature type="transmembrane region" description="Helical" evidence="1">
    <location>
        <begin position="44"/>
        <end position="66"/>
    </location>
</feature>
<keyword evidence="1" id="KW-0812">Transmembrane</keyword>
<evidence type="ECO:0000313" key="3">
    <source>
        <dbReference type="Proteomes" id="UP000447434"/>
    </source>
</evidence>
<proteinExistence type="predicted"/>
<keyword evidence="1" id="KW-1133">Transmembrane helix</keyword>
<keyword evidence="3" id="KW-1185">Reference proteome</keyword>
<accession>A0A6A4NKZ4</accession>
<protein>
    <submittedName>
        <fullName evidence="2">Uncharacterized protein</fullName>
    </submittedName>
</protein>
<gene>
    <name evidence="2" type="ORF">Lalb_Chr21g0310311</name>
</gene>
<dbReference type="EMBL" id="WOCE01000021">
    <property type="protein sequence ID" value="KAE9589561.1"/>
    <property type="molecule type" value="Genomic_DNA"/>
</dbReference>
<keyword evidence="1" id="KW-0472">Membrane</keyword>
<sequence length="67" mass="7693">MSEVKSTMKMDLWQYTTPCAMQSLNLFLRVSSLISVHYSIHNTMLIHSGTTSIKLGFLLFGFYLYVP</sequence>
<reference evidence="3" key="1">
    <citation type="journal article" date="2020" name="Nat. Commun.">
        <title>Genome sequence of the cluster root forming white lupin.</title>
        <authorList>
            <person name="Hufnagel B."/>
            <person name="Marques A."/>
            <person name="Soriano A."/>
            <person name="Marques L."/>
            <person name="Divol F."/>
            <person name="Doumas P."/>
            <person name="Sallet E."/>
            <person name="Mancinotti D."/>
            <person name="Carrere S."/>
            <person name="Marande W."/>
            <person name="Arribat S."/>
            <person name="Keller J."/>
            <person name="Huneau C."/>
            <person name="Blein T."/>
            <person name="Aime D."/>
            <person name="Laguerre M."/>
            <person name="Taylor J."/>
            <person name="Schubert V."/>
            <person name="Nelson M."/>
            <person name="Geu-Flores F."/>
            <person name="Crespi M."/>
            <person name="Gallardo-Guerrero K."/>
            <person name="Delaux P.-M."/>
            <person name="Salse J."/>
            <person name="Berges H."/>
            <person name="Guyot R."/>
            <person name="Gouzy J."/>
            <person name="Peret B."/>
        </authorList>
    </citation>
    <scope>NUCLEOTIDE SEQUENCE [LARGE SCALE GENOMIC DNA]</scope>
    <source>
        <strain evidence="3">cv. Amiga</strain>
    </source>
</reference>
<evidence type="ECO:0000313" key="2">
    <source>
        <dbReference type="EMBL" id="KAE9589561.1"/>
    </source>
</evidence>